<dbReference type="InterPro" id="IPR019922">
    <property type="entry name" value="Lucif-like_OxRdatse_MSMEG_4141"/>
</dbReference>
<protein>
    <submittedName>
        <fullName evidence="2">LLM class F420-dependent oxidoreductase</fullName>
        <ecNumber evidence="2">1.-.-.-</ecNumber>
    </submittedName>
</protein>
<dbReference type="EMBL" id="JBFALK010000015">
    <property type="protein sequence ID" value="MEV0972167.1"/>
    <property type="molecule type" value="Genomic_DNA"/>
</dbReference>
<keyword evidence="2" id="KW-0560">Oxidoreductase</keyword>
<evidence type="ECO:0000313" key="2">
    <source>
        <dbReference type="EMBL" id="MEV0972167.1"/>
    </source>
</evidence>
<comment type="caution">
    <text evidence="2">The sequence shown here is derived from an EMBL/GenBank/DDBJ whole genome shotgun (WGS) entry which is preliminary data.</text>
</comment>
<dbReference type="InterPro" id="IPR050564">
    <property type="entry name" value="F420-G6PD/mer"/>
</dbReference>
<evidence type="ECO:0000313" key="3">
    <source>
        <dbReference type="Proteomes" id="UP001551675"/>
    </source>
</evidence>
<dbReference type="EC" id="1.-.-.-" evidence="2"/>
<dbReference type="Gene3D" id="3.20.20.30">
    <property type="entry name" value="Luciferase-like domain"/>
    <property type="match status" value="1"/>
</dbReference>
<keyword evidence="3" id="KW-1185">Reference proteome</keyword>
<evidence type="ECO:0000259" key="1">
    <source>
        <dbReference type="Pfam" id="PF00296"/>
    </source>
</evidence>
<dbReference type="InterPro" id="IPR011251">
    <property type="entry name" value="Luciferase-like_dom"/>
</dbReference>
<sequence length="298" mass="31871">MDAKRTRLGRVGVWHAAIGRISADSARDAVAEMEALGYGTLWFGEGSTTKEAFTNAAILLCSSQKITIGTGIANIWARDATAMASGADTLAEAFPGRFVLGIGVSHAPLVQSRGHDYRRPVAAMAAYLDAMDQAGYDAVAPTHPAPRLLAALRPRMLELARDNADGAHPYFVPVEHTERAREVLGSGPILAPEQAVVLERDPDTAREYAREHMAPYLALPNYANNLRTFGFDDDDLADGGSDRLVDAIVAWGDVDAIRERVTAHVDAGADHVAIQPLAPGGRLPLDHLRELAPALLSL</sequence>
<name>A0ABV3GKJ8_MICGL</name>
<dbReference type="GO" id="GO:0016491">
    <property type="term" value="F:oxidoreductase activity"/>
    <property type="evidence" value="ECO:0007669"/>
    <property type="project" value="UniProtKB-KW"/>
</dbReference>
<dbReference type="RefSeq" id="WP_061254525.1">
    <property type="nucleotide sequence ID" value="NZ_JBFALK010000015.1"/>
</dbReference>
<dbReference type="PANTHER" id="PTHR43244:SF2">
    <property type="entry name" value="CONSERVED HYPOTHETICAL ALANINE AND PROLINE-RICH PROTEIN"/>
    <property type="match status" value="1"/>
</dbReference>
<dbReference type="Proteomes" id="UP001551675">
    <property type="component" value="Unassembled WGS sequence"/>
</dbReference>
<reference evidence="2 3" key="1">
    <citation type="submission" date="2024-06" db="EMBL/GenBank/DDBJ databases">
        <title>The Natural Products Discovery Center: Release of the First 8490 Sequenced Strains for Exploring Actinobacteria Biosynthetic Diversity.</title>
        <authorList>
            <person name="Kalkreuter E."/>
            <person name="Kautsar S.A."/>
            <person name="Yang D."/>
            <person name="Bader C.D."/>
            <person name="Teijaro C.N."/>
            <person name="Fluegel L."/>
            <person name="Davis C.M."/>
            <person name="Simpson J.R."/>
            <person name="Lauterbach L."/>
            <person name="Steele A.D."/>
            <person name="Gui C."/>
            <person name="Meng S."/>
            <person name="Li G."/>
            <person name="Viehrig K."/>
            <person name="Ye F."/>
            <person name="Su P."/>
            <person name="Kiefer A.F."/>
            <person name="Nichols A."/>
            <person name="Cepeda A.J."/>
            <person name="Yan W."/>
            <person name="Fan B."/>
            <person name="Jiang Y."/>
            <person name="Adhikari A."/>
            <person name="Zheng C.-J."/>
            <person name="Schuster L."/>
            <person name="Cowan T.M."/>
            <person name="Smanski M.J."/>
            <person name="Chevrette M.G."/>
            <person name="De Carvalho L.P.S."/>
            <person name="Shen B."/>
        </authorList>
    </citation>
    <scope>NUCLEOTIDE SEQUENCE [LARGE SCALE GENOMIC DNA]</scope>
    <source>
        <strain evidence="2 3">NPDC050100</strain>
    </source>
</reference>
<proteinExistence type="predicted"/>
<gene>
    <name evidence="2" type="ORF">AB0I59_26515</name>
</gene>
<dbReference type="SUPFAM" id="SSF51679">
    <property type="entry name" value="Bacterial luciferase-like"/>
    <property type="match status" value="1"/>
</dbReference>
<organism evidence="2 3">
    <name type="scientific">Microtetraspora glauca</name>
    <dbReference type="NCBI Taxonomy" id="1996"/>
    <lineage>
        <taxon>Bacteria</taxon>
        <taxon>Bacillati</taxon>
        <taxon>Actinomycetota</taxon>
        <taxon>Actinomycetes</taxon>
        <taxon>Streptosporangiales</taxon>
        <taxon>Streptosporangiaceae</taxon>
        <taxon>Microtetraspora</taxon>
    </lineage>
</organism>
<accession>A0ABV3GKJ8</accession>
<dbReference type="InterPro" id="IPR036661">
    <property type="entry name" value="Luciferase-like_sf"/>
</dbReference>
<dbReference type="PANTHER" id="PTHR43244">
    <property type="match status" value="1"/>
</dbReference>
<feature type="domain" description="Luciferase-like" evidence="1">
    <location>
        <begin position="15"/>
        <end position="271"/>
    </location>
</feature>
<dbReference type="Pfam" id="PF00296">
    <property type="entry name" value="Bac_luciferase"/>
    <property type="match status" value="1"/>
</dbReference>
<dbReference type="NCBIfam" id="TIGR03620">
    <property type="entry name" value="F420_MSMEG_4141"/>
    <property type="match status" value="1"/>
</dbReference>